<sequence>MPNIGVVLKDEITRLAKKVLKTQIGPLQASSAAQRRHIAAMKRQIASLEKEVARLRKGAPGRAPAAAAASEGDEQPLRFQAKGLRSLRARLGLSAEDFGKLAGVSGQSVYNWEAEKTVPRRAQLQSLSRLRGVGKREVQKMLDAAT</sequence>
<proteinExistence type="predicted"/>
<organism evidence="3 4">
    <name type="scientific">Panacagrimonas perspica</name>
    <dbReference type="NCBI Taxonomy" id="381431"/>
    <lineage>
        <taxon>Bacteria</taxon>
        <taxon>Pseudomonadati</taxon>
        <taxon>Pseudomonadota</taxon>
        <taxon>Gammaproteobacteria</taxon>
        <taxon>Nevskiales</taxon>
        <taxon>Nevskiaceae</taxon>
        <taxon>Panacagrimonas</taxon>
    </lineage>
</organism>
<dbReference type="GO" id="GO:0003677">
    <property type="term" value="F:DNA binding"/>
    <property type="evidence" value="ECO:0007669"/>
    <property type="project" value="InterPro"/>
</dbReference>
<dbReference type="SUPFAM" id="SSF47413">
    <property type="entry name" value="lambda repressor-like DNA-binding domains"/>
    <property type="match status" value="1"/>
</dbReference>
<dbReference type="InterPro" id="IPR010982">
    <property type="entry name" value="Lambda_DNA-bd_dom_sf"/>
</dbReference>
<evidence type="ECO:0000259" key="2">
    <source>
        <dbReference type="PROSITE" id="PS50943"/>
    </source>
</evidence>
<accession>A0A4S3K966</accession>
<dbReference type="Gene3D" id="1.10.260.40">
    <property type="entry name" value="lambda repressor-like DNA-binding domains"/>
    <property type="match status" value="1"/>
</dbReference>
<keyword evidence="4" id="KW-1185">Reference proteome</keyword>
<evidence type="ECO:0000313" key="4">
    <source>
        <dbReference type="Proteomes" id="UP000295341"/>
    </source>
</evidence>
<dbReference type="CDD" id="cd00093">
    <property type="entry name" value="HTH_XRE"/>
    <property type="match status" value="1"/>
</dbReference>
<comment type="caution">
    <text evidence="3">The sequence shown here is derived from an EMBL/GenBank/DDBJ whole genome shotgun (WGS) entry which is preliminary data.</text>
</comment>
<feature type="coiled-coil region" evidence="1">
    <location>
        <begin position="31"/>
        <end position="58"/>
    </location>
</feature>
<dbReference type="EMBL" id="SOBT01000009">
    <property type="protein sequence ID" value="TDU28254.1"/>
    <property type="molecule type" value="Genomic_DNA"/>
</dbReference>
<dbReference type="RefSeq" id="WP_133881820.1">
    <property type="nucleotide sequence ID" value="NZ_MWIN01000005.1"/>
</dbReference>
<evidence type="ECO:0000313" key="3">
    <source>
        <dbReference type="EMBL" id="TDU28254.1"/>
    </source>
</evidence>
<name>A0A4S3K966_9GAMM</name>
<feature type="domain" description="HTH cro/C1-type" evidence="2">
    <location>
        <begin position="84"/>
        <end position="130"/>
    </location>
</feature>
<gene>
    <name evidence="3" type="ORF">DFR24_2621</name>
</gene>
<dbReference type="SMART" id="SM00530">
    <property type="entry name" value="HTH_XRE"/>
    <property type="match status" value="1"/>
</dbReference>
<dbReference type="Pfam" id="PF13560">
    <property type="entry name" value="HTH_31"/>
    <property type="match status" value="1"/>
</dbReference>
<dbReference type="InterPro" id="IPR001387">
    <property type="entry name" value="Cro/C1-type_HTH"/>
</dbReference>
<protein>
    <submittedName>
        <fullName evidence="3">Helix-turn-helix protein</fullName>
    </submittedName>
</protein>
<dbReference type="OrthoDB" id="5957380at2"/>
<keyword evidence="1" id="KW-0175">Coiled coil</keyword>
<evidence type="ECO:0000256" key="1">
    <source>
        <dbReference type="SAM" id="Coils"/>
    </source>
</evidence>
<dbReference type="PROSITE" id="PS50943">
    <property type="entry name" value="HTH_CROC1"/>
    <property type="match status" value="1"/>
</dbReference>
<dbReference type="AlphaFoldDB" id="A0A4S3K966"/>
<dbReference type="Proteomes" id="UP000295341">
    <property type="component" value="Unassembled WGS sequence"/>
</dbReference>
<reference evidence="3 4" key="1">
    <citation type="submission" date="2019-03" db="EMBL/GenBank/DDBJ databases">
        <title>Genomic Encyclopedia of Type Strains, Phase IV (KMG-IV): sequencing the most valuable type-strain genomes for metagenomic binning, comparative biology and taxonomic classification.</title>
        <authorList>
            <person name="Goeker M."/>
        </authorList>
    </citation>
    <scope>NUCLEOTIDE SEQUENCE [LARGE SCALE GENOMIC DNA]</scope>
    <source>
        <strain evidence="3 4">DSM 26377</strain>
    </source>
</reference>